<comment type="caution">
    <text evidence="5">The sequence shown here is derived from an EMBL/GenBank/DDBJ whole genome shotgun (WGS) entry which is preliminary data.</text>
</comment>
<gene>
    <name evidence="5" type="ORF">POLS_LOCUS6721</name>
</gene>
<evidence type="ECO:0000256" key="3">
    <source>
        <dbReference type="ARBA" id="ARBA00022833"/>
    </source>
</evidence>
<feature type="region of interest" description="Disordered" evidence="4">
    <location>
        <begin position="1"/>
        <end position="114"/>
    </location>
</feature>
<evidence type="ECO:0000313" key="6">
    <source>
        <dbReference type="Proteomes" id="UP001153618"/>
    </source>
</evidence>
<keyword evidence="2" id="KW-0863">Zinc-finger</keyword>
<reference evidence="5" key="1">
    <citation type="submission" date="2021-07" db="EMBL/GenBank/DDBJ databases">
        <authorList>
            <person name="Branca A.L. A."/>
        </authorList>
    </citation>
    <scope>NUCLEOTIDE SEQUENCE</scope>
</reference>
<keyword evidence="6" id="KW-1185">Reference proteome</keyword>
<dbReference type="InterPro" id="IPR017907">
    <property type="entry name" value="Znf_RING_CS"/>
</dbReference>
<evidence type="ECO:0000256" key="4">
    <source>
        <dbReference type="SAM" id="MobiDB-lite"/>
    </source>
</evidence>
<dbReference type="EMBL" id="CAJVOS010000038">
    <property type="protein sequence ID" value="CAG8173244.1"/>
    <property type="molecule type" value="Genomic_DNA"/>
</dbReference>
<dbReference type="InterPro" id="IPR038886">
    <property type="entry name" value="E3_SLX5/Rfp1"/>
</dbReference>
<dbReference type="Proteomes" id="UP001153618">
    <property type="component" value="Unassembled WGS sequence"/>
</dbReference>
<protein>
    <recommendedName>
        <fullName evidence="7">RING-type domain-containing protein</fullName>
    </recommendedName>
</protein>
<keyword evidence="1" id="KW-0479">Metal-binding</keyword>
<name>A0A9W4HZ81_PENOL</name>
<feature type="compositionally biased region" description="Basic and acidic residues" evidence="4">
    <location>
        <begin position="82"/>
        <end position="92"/>
    </location>
</feature>
<feature type="region of interest" description="Disordered" evidence="4">
    <location>
        <begin position="151"/>
        <end position="179"/>
    </location>
</feature>
<sequence length="321" mass="35076">MLERQGGSSSNSIRYGPSYSRSGSSSVHLPAPWARPTPRFGDDQRRPVTVSPGPENDVIDLTADPESPLREARRAPAGPRRPSRDIRNRDSEPNVIDLEAEENTTEGSNGPDIEIIGSSVVRPMPTMEPAYFDSNGFSMYHPPPPRRPLTTFPSGPRVDGPFSLPTSRVRESTNRRGHASSNIPGSWYGHDFFSFMNSMPAVLPYNVPAFEYNPTPPAPVSQRDSYRAPASAPKGFSRCLEEENVPICPNCDKELGTGSGRKQEIYVAKACGHAYCGECAENRAISKARKSASKTKPFSKCQVAGCNKPVSSHTAMIHLFL</sequence>
<dbReference type="GO" id="GO:0033768">
    <property type="term" value="C:SUMO-targeted ubiquitin ligase complex"/>
    <property type="evidence" value="ECO:0007669"/>
    <property type="project" value="TreeGrafter"/>
</dbReference>
<dbReference type="PANTHER" id="PTHR28042">
    <property type="entry name" value="E3 UBIQUITIN-PROTEIN LIGASE COMPLEX SLX5-SLX8 SUBUNIT SLX5"/>
    <property type="match status" value="1"/>
</dbReference>
<dbReference type="PROSITE" id="PS00518">
    <property type="entry name" value="ZF_RING_1"/>
    <property type="match status" value="1"/>
</dbReference>
<evidence type="ECO:0000256" key="2">
    <source>
        <dbReference type="ARBA" id="ARBA00022771"/>
    </source>
</evidence>
<dbReference type="GO" id="GO:0008270">
    <property type="term" value="F:zinc ion binding"/>
    <property type="evidence" value="ECO:0007669"/>
    <property type="project" value="UniProtKB-KW"/>
</dbReference>
<accession>A0A9W4HZ81</accession>
<evidence type="ECO:0000256" key="1">
    <source>
        <dbReference type="ARBA" id="ARBA00022723"/>
    </source>
</evidence>
<dbReference type="GO" id="GO:0004842">
    <property type="term" value="F:ubiquitin-protein transferase activity"/>
    <property type="evidence" value="ECO:0007669"/>
    <property type="project" value="TreeGrafter"/>
</dbReference>
<keyword evidence="3" id="KW-0862">Zinc</keyword>
<evidence type="ECO:0008006" key="7">
    <source>
        <dbReference type="Google" id="ProtNLM"/>
    </source>
</evidence>
<proteinExistence type="predicted"/>
<feature type="compositionally biased region" description="Polar residues" evidence="4">
    <location>
        <begin position="1"/>
        <end position="11"/>
    </location>
</feature>
<organism evidence="5 6">
    <name type="scientific">Penicillium olsonii</name>
    <dbReference type="NCBI Taxonomy" id="99116"/>
    <lineage>
        <taxon>Eukaryota</taxon>
        <taxon>Fungi</taxon>
        <taxon>Dikarya</taxon>
        <taxon>Ascomycota</taxon>
        <taxon>Pezizomycotina</taxon>
        <taxon>Eurotiomycetes</taxon>
        <taxon>Eurotiomycetidae</taxon>
        <taxon>Eurotiales</taxon>
        <taxon>Aspergillaceae</taxon>
        <taxon>Penicillium</taxon>
    </lineage>
</organism>
<dbReference type="OrthoDB" id="2398441at2759"/>
<dbReference type="PANTHER" id="PTHR28042:SF1">
    <property type="entry name" value="E3 UBIQUITIN-PROTEIN LIGASE COMPLEX SLX5-SLX8 SUBUNIT SLX5"/>
    <property type="match status" value="1"/>
</dbReference>
<evidence type="ECO:0000313" key="5">
    <source>
        <dbReference type="EMBL" id="CAG8173244.1"/>
    </source>
</evidence>
<feature type="compositionally biased region" description="Low complexity" evidence="4">
    <location>
        <begin position="12"/>
        <end position="26"/>
    </location>
</feature>
<dbReference type="AlphaFoldDB" id="A0A9W4HZ81"/>